<dbReference type="GeneID" id="56040045"/>
<comment type="similarity">
    <text evidence="2 7">Belongs to the phosphohexose mutase family.</text>
</comment>
<evidence type="ECO:0000259" key="11">
    <source>
        <dbReference type="Pfam" id="PF02879"/>
    </source>
</evidence>
<dbReference type="PROSITE" id="PS00710">
    <property type="entry name" value="PGM_PMM"/>
    <property type="match status" value="1"/>
</dbReference>
<dbReference type="SUPFAM" id="SSF55957">
    <property type="entry name" value="Phosphoglucomutase, C-terminal domain"/>
    <property type="match status" value="1"/>
</dbReference>
<dbReference type="PANTHER" id="PTHR43771">
    <property type="entry name" value="PHOSPHOMANNOMUTASE"/>
    <property type="match status" value="1"/>
</dbReference>
<evidence type="ECO:0000256" key="6">
    <source>
        <dbReference type="ARBA" id="ARBA00023235"/>
    </source>
</evidence>
<keyword evidence="6 13" id="KW-0413">Isomerase</keyword>
<geneLocation type="plasmid" evidence="13 14">
    <name>unnamed1</name>
</geneLocation>
<dbReference type="Pfam" id="PF00408">
    <property type="entry name" value="PGM_PMM_IV"/>
    <property type="match status" value="1"/>
</dbReference>
<dbReference type="Gene3D" id="3.30.310.50">
    <property type="entry name" value="Alpha-D-phosphohexomutase, C-terminal domain"/>
    <property type="match status" value="1"/>
</dbReference>
<evidence type="ECO:0000259" key="9">
    <source>
        <dbReference type="Pfam" id="PF00408"/>
    </source>
</evidence>
<keyword evidence="3" id="KW-0597">Phosphoprotein</keyword>
<evidence type="ECO:0000256" key="2">
    <source>
        <dbReference type="ARBA" id="ARBA00010231"/>
    </source>
</evidence>
<gene>
    <name evidence="13" type="primary">glmM</name>
    <name evidence="13" type="ORF">HUG12_21260</name>
</gene>
<dbReference type="PANTHER" id="PTHR43771:SF1">
    <property type="entry name" value="PHOSPHOMANNOMUTASE"/>
    <property type="match status" value="1"/>
</dbReference>
<dbReference type="GO" id="GO:0000287">
    <property type="term" value="F:magnesium ion binding"/>
    <property type="evidence" value="ECO:0007669"/>
    <property type="project" value="InterPro"/>
</dbReference>
<feature type="compositionally biased region" description="Basic and acidic residues" evidence="8">
    <location>
        <begin position="441"/>
        <end position="457"/>
    </location>
</feature>
<dbReference type="RefSeq" id="WP_179270893.1">
    <property type="nucleotide sequence ID" value="NZ_CP058580.1"/>
</dbReference>
<evidence type="ECO:0000256" key="5">
    <source>
        <dbReference type="ARBA" id="ARBA00022842"/>
    </source>
</evidence>
<feature type="domain" description="Alpha-D-phosphohexomutase alpha/beta/alpha" evidence="12">
    <location>
        <begin position="248"/>
        <end position="348"/>
    </location>
</feature>
<keyword evidence="4 7" id="KW-0479">Metal-binding</keyword>
<dbReference type="InterPro" id="IPR016055">
    <property type="entry name" value="A-D-PHexomutase_a/b/a-I/II/III"/>
</dbReference>
<dbReference type="KEGG" id="halu:HUG12_21260"/>
<dbReference type="Pfam" id="PF02878">
    <property type="entry name" value="PGM_PMM_I"/>
    <property type="match status" value="1"/>
</dbReference>
<evidence type="ECO:0000256" key="1">
    <source>
        <dbReference type="ARBA" id="ARBA00001946"/>
    </source>
</evidence>
<evidence type="ECO:0000259" key="10">
    <source>
        <dbReference type="Pfam" id="PF02878"/>
    </source>
</evidence>
<reference evidence="13 14" key="1">
    <citation type="submission" date="2020-06" db="EMBL/GenBank/DDBJ databases">
        <title>NJ-3-1, isolated from saline soil.</title>
        <authorList>
            <person name="Cui H.L."/>
            <person name="Shi X."/>
        </authorList>
    </citation>
    <scope>NUCLEOTIDE SEQUENCE [LARGE SCALE GENOMIC DNA]</scope>
    <source>
        <strain evidence="13 14">NJ-3-1</strain>
        <plasmid evidence="13 14">unnamed1</plasmid>
    </source>
</reference>
<dbReference type="InterPro" id="IPR016066">
    <property type="entry name" value="A-D-PHexomutase_CS"/>
</dbReference>
<dbReference type="InterPro" id="IPR036900">
    <property type="entry name" value="A-D-PHexomutase_C_sf"/>
</dbReference>
<comment type="cofactor">
    <cofactor evidence="1">
        <name>Mg(2+)</name>
        <dbReference type="ChEBI" id="CHEBI:18420"/>
    </cofactor>
</comment>
<dbReference type="OrthoDB" id="10363at2157"/>
<dbReference type="InterPro" id="IPR005846">
    <property type="entry name" value="A-D-PHexomutase_a/b/a-III"/>
</dbReference>
<dbReference type="InterPro" id="IPR024086">
    <property type="entry name" value="GlmM_arc-type"/>
</dbReference>
<dbReference type="Pfam" id="PF02879">
    <property type="entry name" value="PGM_PMM_II"/>
    <property type="match status" value="1"/>
</dbReference>
<feature type="region of interest" description="Disordered" evidence="8">
    <location>
        <begin position="438"/>
        <end position="457"/>
    </location>
</feature>
<dbReference type="Proteomes" id="UP000509626">
    <property type="component" value="Plasmid unnamed1"/>
</dbReference>
<feature type="domain" description="Alpha-D-phosphohexomutase alpha/beta/alpha" evidence="10">
    <location>
        <begin position="2"/>
        <end position="128"/>
    </location>
</feature>
<dbReference type="SUPFAM" id="SSF53738">
    <property type="entry name" value="Phosphoglucomutase, first 3 domains"/>
    <property type="match status" value="3"/>
</dbReference>
<evidence type="ECO:0000256" key="3">
    <source>
        <dbReference type="ARBA" id="ARBA00022553"/>
    </source>
</evidence>
<keyword evidence="5 7" id="KW-0460">Magnesium</keyword>
<evidence type="ECO:0000256" key="4">
    <source>
        <dbReference type="ARBA" id="ARBA00022723"/>
    </source>
</evidence>
<dbReference type="EMBL" id="CP058580">
    <property type="protein sequence ID" value="QLG64311.1"/>
    <property type="molecule type" value="Genomic_DNA"/>
</dbReference>
<name>A0A7D5LDS1_9EURY</name>
<organism evidence="13 14">
    <name type="scientific">Halorarum salinum</name>
    <dbReference type="NCBI Taxonomy" id="2743089"/>
    <lineage>
        <taxon>Archaea</taxon>
        <taxon>Methanobacteriati</taxon>
        <taxon>Methanobacteriota</taxon>
        <taxon>Stenosarchaea group</taxon>
        <taxon>Halobacteria</taxon>
        <taxon>Halobacteriales</taxon>
        <taxon>Haloferacaceae</taxon>
        <taxon>Halorarum</taxon>
    </lineage>
</organism>
<dbReference type="NCBIfam" id="TIGR03990">
    <property type="entry name" value="Arch_GlmM"/>
    <property type="match status" value="1"/>
</dbReference>
<protein>
    <submittedName>
        <fullName evidence="13">Phosphoglucosamine mutase</fullName>
        <ecNumber evidence="13">5.4.2.10</ecNumber>
    </submittedName>
</protein>
<evidence type="ECO:0000313" key="14">
    <source>
        <dbReference type="Proteomes" id="UP000509626"/>
    </source>
</evidence>
<dbReference type="InterPro" id="IPR005844">
    <property type="entry name" value="A-D-PHexomutase_a/b/a-I"/>
</dbReference>
<dbReference type="GO" id="GO:0005975">
    <property type="term" value="P:carbohydrate metabolic process"/>
    <property type="evidence" value="ECO:0007669"/>
    <property type="project" value="InterPro"/>
</dbReference>
<evidence type="ECO:0000256" key="8">
    <source>
        <dbReference type="SAM" id="MobiDB-lite"/>
    </source>
</evidence>
<dbReference type="EC" id="5.4.2.10" evidence="13"/>
<dbReference type="AlphaFoldDB" id="A0A7D5LDS1"/>
<dbReference type="GO" id="GO:0008966">
    <property type="term" value="F:phosphoglucosamine mutase activity"/>
    <property type="evidence" value="ECO:0007669"/>
    <property type="project" value="UniProtKB-EC"/>
</dbReference>
<evidence type="ECO:0000259" key="12">
    <source>
        <dbReference type="Pfam" id="PF02880"/>
    </source>
</evidence>
<accession>A0A7D5LDS1</accession>
<proteinExistence type="inferred from homology"/>
<dbReference type="Pfam" id="PF02880">
    <property type="entry name" value="PGM_PMM_III"/>
    <property type="match status" value="1"/>
</dbReference>
<feature type="domain" description="Alpha-D-phosphohexomutase C-terminal" evidence="9">
    <location>
        <begin position="373"/>
        <end position="430"/>
    </location>
</feature>
<dbReference type="InterPro" id="IPR005845">
    <property type="entry name" value="A-D-PHexomutase_a/b/a-II"/>
</dbReference>
<sequence length="457" mass="46955">MFGTSGIRGEVGVDVTAATALGVGRAVATEGAERVVVGRDPRESGTVLTDALVAGLRECGADAVRLGEVSTPTVARAVGWYDADAGVTVTASHNPPADNGLKLWDDDGAAYVGARQEAVAERVRSGEFALEPWDGIGGVERVEDAADRHVGELVAAGEPLDGLTVAVDPGNGSGRLTATALHRLGANVETLNAEPDGSFPGRPSEPTAENCRSLCLFTGATDADLGIAHDGDADRMLAVTGTGEFVTGDALLALFARDAVEPGERVAAPINTSMAVRRALEDVGASLTLTAVGDGHVAERAADPSVAFGGEPSGAWIWPDAVRAPDGPLAAVRLASMVAQRGSLSDQLSTVETTPLRRESVRTGRNGEVADAVVDAVGDRYDAVTAIDGVRVDVDDGWFLVRASGTEPLVRVTAEAEEEGRTAELFSEAAGLVEDALELVEGERPDAPDARADGGRP</sequence>
<keyword evidence="13" id="KW-0614">Plasmid</keyword>
<keyword evidence="14" id="KW-1185">Reference proteome</keyword>
<evidence type="ECO:0000313" key="13">
    <source>
        <dbReference type="EMBL" id="QLG64311.1"/>
    </source>
</evidence>
<dbReference type="InterPro" id="IPR005841">
    <property type="entry name" value="Alpha-D-phosphohexomutase_SF"/>
</dbReference>
<evidence type="ECO:0000256" key="7">
    <source>
        <dbReference type="RuleBase" id="RU004326"/>
    </source>
</evidence>
<dbReference type="InterPro" id="IPR005843">
    <property type="entry name" value="A-D-PHexomutase_C"/>
</dbReference>
<dbReference type="PRINTS" id="PR00509">
    <property type="entry name" value="PGMPMM"/>
</dbReference>
<dbReference type="Gene3D" id="3.40.120.10">
    <property type="entry name" value="Alpha-D-Glucose-1,6-Bisphosphate, subunit A, domain 3"/>
    <property type="match status" value="3"/>
</dbReference>
<feature type="domain" description="Alpha-D-phosphohexomutase alpha/beta/alpha" evidence="11">
    <location>
        <begin position="161"/>
        <end position="243"/>
    </location>
</feature>